<dbReference type="STRING" id="94208.A0A2S4KL09"/>
<dbReference type="EMBL" id="PKSG01001136">
    <property type="protein sequence ID" value="POR30862.1"/>
    <property type="molecule type" value="Genomic_DNA"/>
</dbReference>
<accession>A0A2S4KL09</accession>
<keyword evidence="2" id="KW-1185">Reference proteome</keyword>
<dbReference type="OrthoDB" id="630895at2759"/>
<protein>
    <submittedName>
        <fullName evidence="1">Uncharacterized protein</fullName>
    </submittedName>
</protein>
<evidence type="ECO:0000313" key="1">
    <source>
        <dbReference type="EMBL" id="POR30862.1"/>
    </source>
</evidence>
<reference evidence="1 2" key="1">
    <citation type="submission" date="2018-01" db="EMBL/GenBank/DDBJ databases">
        <title>Harnessing the power of phylogenomics to disentangle the directionality and signatures of interkingdom host jumping in the parasitic fungal genus Tolypocladium.</title>
        <authorList>
            <person name="Quandt C.A."/>
            <person name="Patterson W."/>
            <person name="Spatafora J.W."/>
        </authorList>
    </citation>
    <scope>NUCLEOTIDE SEQUENCE [LARGE SCALE GENOMIC DNA]</scope>
    <source>
        <strain evidence="1 2">NRBC 100945</strain>
    </source>
</reference>
<dbReference type="Gene3D" id="3.40.630.30">
    <property type="match status" value="1"/>
</dbReference>
<sequence length="229" mass="25147">MCRAMLVIGVGGVRRFAWQDTRASAITSVAIFQPASGIRDSLPVITILLSKQQTLHATHLKGTDFHPFSRIVAGGIDSERRGTGERMLTYPNPPSPEPGTALFGTERLIIRRYLPQTHPPWAAADYPEVPNGMAHGFPSPYTVADAEEFISRHDQALDLAYPTHAGIFVKPNSPGNVTSEPLLIGGIGADALGDVYYRTWHLGYFLTPRGMQRRLSVHLYTGSLRRGRS</sequence>
<comment type="caution">
    <text evidence="1">The sequence shown here is derived from an EMBL/GenBank/DDBJ whole genome shotgun (WGS) entry which is preliminary data.</text>
</comment>
<dbReference type="AlphaFoldDB" id="A0A2S4KL09"/>
<organism evidence="1 2">
    <name type="scientific">Tolypocladium paradoxum</name>
    <dbReference type="NCBI Taxonomy" id="94208"/>
    <lineage>
        <taxon>Eukaryota</taxon>
        <taxon>Fungi</taxon>
        <taxon>Dikarya</taxon>
        <taxon>Ascomycota</taxon>
        <taxon>Pezizomycotina</taxon>
        <taxon>Sordariomycetes</taxon>
        <taxon>Hypocreomycetidae</taxon>
        <taxon>Hypocreales</taxon>
        <taxon>Ophiocordycipitaceae</taxon>
        <taxon>Tolypocladium</taxon>
    </lineage>
</organism>
<proteinExistence type="predicted"/>
<gene>
    <name evidence="1" type="ORF">TPAR_08957</name>
</gene>
<name>A0A2S4KL09_9HYPO</name>
<evidence type="ECO:0000313" key="2">
    <source>
        <dbReference type="Proteomes" id="UP000237481"/>
    </source>
</evidence>
<dbReference type="Proteomes" id="UP000237481">
    <property type="component" value="Unassembled WGS sequence"/>
</dbReference>